<dbReference type="PANTHER" id="PTHR11079">
    <property type="entry name" value="CYTOSINE DEAMINASE FAMILY MEMBER"/>
    <property type="match status" value="1"/>
</dbReference>
<dbReference type="NCBIfam" id="TIGR00326">
    <property type="entry name" value="eubact_ribD"/>
    <property type="match status" value="1"/>
</dbReference>
<gene>
    <name evidence="11 12 13" type="primary">LOC111494203</name>
</gene>
<dbReference type="Gene3D" id="3.40.140.10">
    <property type="entry name" value="Cytidine Deaminase, domain 2"/>
    <property type="match status" value="1"/>
</dbReference>
<evidence type="ECO:0000256" key="1">
    <source>
        <dbReference type="ARBA" id="ARBA00001947"/>
    </source>
</evidence>
<dbReference type="RefSeq" id="XP_022999851.1">
    <property type="nucleotide sequence ID" value="XM_023144083.1"/>
</dbReference>
<dbReference type="KEGG" id="cmax:111494203"/>
<dbReference type="UniPathway" id="UPA00275">
    <property type="reaction ID" value="UER00401"/>
</dbReference>
<keyword evidence="6" id="KW-0862">Zinc</keyword>
<evidence type="ECO:0000313" key="10">
    <source>
        <dbReference type="Proteomes" id="UP000504608"/>
    </source>
</evidence>
<evidence type="ECO:0000259" key="9">
    <source>
        <dbReference type="PROSITE" id="PS51747"/>
    </source>
</evidence>
<sequence length="436" mass="48108">MATRIMALNSFSSLWNATSKFTPPISLNFPQYSSIHHQHYHHNDELGLYDCPTSRVLSSLKWTVKSERCRRGHLAKCVSAIQDTDCDADDEVYMRRSLEIARKAVGHTSPNPMVGCVIVKNGKIVGEGFHPKAGQPHAEVFALREAGDLAENATAYVSLEPCNHHGRTPPCTEALIKAKVKRVVVGMVDPNPIVASKGVQRLRDAGIDVTVRMEEDSCKKLNEAYIHQILTGKPLLTLRYSLSVNGCFVDQVGEGAADAGGYYSQLLQEYNAVLISPTSSSSGEFEIPASKELGAKQPLWIILPSPDGSINIPRITDATTEVVILTDKEATVAEKGIETVVVDQLSLGNILDYCKNQGLNSVLWDVRGELGVYEELLKEGIEQKLLQKYVVEMLPQWKESQSGRWEAWFKSMGESLKLKSLQPRICGESVILEGNF</sequence>
<evidence type="ECO:0000256" key="4">
    <source>
        <dbReference type="ARBA" id="ARBA00022723"/>
    </source>
</evidence>
<dbReference type="EC" id="3.5.4.26" evidence="3"/>
<dbReference type="InterPro" id="IPR016193">
    <property type="entry name" value="Cytidine_deaminase-like"/>
</dbReference>
<evidence type="ECO:0000313" key="13">
    <source>
        <dbReference type="RefSeq" id="XP_022999853.1"/>
    </source>
</evidence>
<organism evidence="10 11">
    <name type="scientific">Cucurbita maxima</name>
    <name type="common">Pumpkin</name>
    <name type="synonym">Winter squash</name>
    <dbReference type="NCBI Taxonomy" id="3661"/>
    <lineage>
        <taxon>Eukaryota</taxon>
        <taxon>Viridiplantae</taxon>
        <taxon>Streptophyta</taxon>
        <taxon>Embryophyta</taxon>
        <taxon>Tracheophyta</taxon>
        <taxon>Spermatophyta</taxon>
        <taxon>Magnoliopsida</taxon>
        <taxon>eudicotyledons</taxon>
        <taxon>Gunneridae</taxon>
        <taxon>Pentapetalae</taxon>
        <taxon>rosids</taxon>
        <taxon>fabids</taxon>
        <taxon>Cucurbitales</taxon>
        <taxon>Cucurbitaceae</taxon>
        <taxon>Cucurbiteae</taxon>
        <taxon>Cucurbita</taxon>
    </lineage>
</organism>
<dbReference type="Pfam" id="PF00383">
    <property type="entry name" value="dCMP_cyt_deam_1"/>
    <property type="match status" value="1"/>
</dbReference>
<dbReference type="Proteomes" id="UP000504608">
    <property type="component" value="Unplaced"/>
</dbReference>
<dbReference type="InterPro" id="IPR002125">
    <property type="entry name" value="CMP_dCMP_dom"/>
</dbReference>
<dbReference type="PROSITE" id="PS00903">
    <property type="entry name" value="CYT_DCMP_DEAMINASES_1"/>
    <property type="match status" value="1"/>
</dbReference>
<dbReference type="GO" id="GO:0009231">
    <property type="term" value="P:riboflavin biosynthetic process"/>
    <property type="evidence" value="ECO:0007669"/>
    <property type="project" value="UniProtKB-UniPathway"/>
</dbReference>
<dbReference type="PROSITE" id="PS51747">
    <property type="entry name" value="CYT_DCMP_DEAMINASES_2"/>
    <property type="match status" value="1"/>
</dbReference>
<evidence type="ECO:0000313" key="12">
    <source>
        <dbReference type="RefSeq" id="XP_022999852.1"/>
    </source>
</evidence>
<keyword evidence="5" id="KW-0378">Hydrolase</keyword>
<evidence type="ECO:0000313" key="11">
    <source>
        <dbReference type="RefSeq" id="XP_022999851.1"/>
    </source>
</evidence>
<evidence type="ECO:0000256" key="8">
    <source>
        <dbReference type="ARBA" id="ARBA00070721"/>
    </source>
</evidence>
<dbReference type="SUPFAM" id="SSF53597">
    <property type="entry name" value="Dihydrofolate reductase-like"/>
    <property type="match status" value="1"/>
</dbReference>
<accession>A0A6J1KE90</accession>
<reference evidence="11 12" key="1">
    <citation type="submission" date="2025-04" db="UniProtKB">
        <authorList>
            <consortium name="RefSeq"/>
        </authorList>
    </citation>
    <scope>IDENTIFICATION</scope>
    <source>
        <tissue evidence="11 12">Young leaves</tissue>
    </source>
</reference>
<feature type="domain" description="CMP/dCMP-type deaminase" evidence="9">
    <location>
        <begin position="88"/>
        <end position="210"/>
    </location>
</feature>
<dbReference type="RefSeq" id="XP_022999852.1">
    <property type="nucleotide sequence ID" value="XM_023144084.1"/>
</dbReference>
<evidence type="ECO:0000256" key="2">
    <source>
        <dbReference type="ARBA" id="ARBA00004882"/>
    </source>
</evidence>
<dbReference type="InterPro" id="IPR016192">
    <property type="entry name" value="APOBEC/CMP_deaminase_Zn-bd"/>
</dbReference>
<dbReference type="PANTHER" id="PTHR11079:SF162">
    <property type="entry name" value="RIBOFLAVIN BIOSYNTHESIS PROTEIN PYRD, CHLOROPLASTIC"/>
    <property type="match status" value="1"/>
</dbReference>
<dbReference type="GO" id="GO:0008270">
    <property type="term" value="F:zinc ion binding"/>
    <property type="evidence" value="ECO:0007669"/>
    <property type="project" value="InterPro"/>
</dbReference>
<evidence type="ECO:0000256" key="3">
    <source>
        <dbReference type="ARBA" id="ARBA00012766"/>
    </source>
</evidence>
<dbReference type="InterPro" id="IPR024072">
    <property type="entry name" value="DHFR-like_dom_sf"/>
</dbReference>
<dbReference type="RefSeq" id="XP_022999853.1">
    <property type="nucleotide sequence ID" value="XM_023144085.1"/>
</dbReference>
<proteinExistence type="predicted"/>
<name>A0A6J1KE90_CUCMA</name>
<comment type="cofactor">
    <cofactor evidence="1">
        <name>Zn(2+)</name>
        <dbReference type="ChEBI" id="CHEBI:29105"/>
    </cofactor>
</comment>
<dbReference type="SUPFAM" id="SSF53927">
    <property type="entry name" value="Cytidine deaminase-like"/>
    <property type="match status" value="1"/>
</dbReference>
<dbReference type="GeneID" id="111494203"/>
<dbReference type="FunFam" id="3.40.140.10:FF:000025">
    <property type="entry name" value="Riboflavin biosynthesis protein RibD"/>
    <property type="match status" value="1"/>
</dbReference>
<protein>
    <recommendedName>
        <fullName evidence="8">Riboflavin biosynthesis protein PYRD, chloroplastic</fullName>
        <ecNumber evidence="3">3.5.4.26</ecNumber>
    </recommendedName>
</protein>
<keyword evidence="4" id="KW-0479">Metal-binding</keyword>
<dbReference type="CDD" id="cd01284">
    <property type="entry name" value="Riboflavin_deaminase-reductase"/>
    <property type="match status" value="1"/>
</dbReference>
<dbReference type="Gene3D" id="3.40.430.10">
    <property type="entry name" value="Dihydrofolate Reductase, subunit A"/>
    <property type="match status" value="1"/>
</dbReference>
<dbReference type="InterPro" id="IPR004794">
    <property type="entry name" value="Eubact_RibD"/>
</dbReference>
<evidence type="ECO:0000256" key="5">
    <source>
        <dbReference type="ARBA" id="ARBA00022801"/>
    </source>
</evidence>
<evidence type="ECO:0000256" key="7">
    <source>
        <dbReference type="ARBA" id="ARBA00058389"/>
    </source>
</evidence>
<dbReference type="GO" id="GO:0008835">
    <property type="term" value="F:diaminohydroxyphosphoribosylaminopyrimidine deaminase activity"/>
    <property type="evidence" value="ECO:0007669"/>
    <property type="project" value="UniProtKB-EC"/>
</dbReference>
<evidence type="ECO:0000256" key="6">
    <source>
        <dbReference type="ARBA" id="ARBA00022833"/>
    </source>
</evidence>
<comment type="pathway">
    <text evidence="2">Cofactor biosynthesis; riboflavin biosynthesis; 5-amino-6-(D-ribitylamino)uracil from GTP: step 2/4.</text>
</comment>
<dbReference type="AlphaFoldDB" id="A0A6J1KE90"/>
<keyword evidence="10" id="KW-1185">Reference proteome</keyword>
<comment type="function">
    <text evidence="7">Monofunctional pyrimidine deaminase involved in the riboflavin biosynthesis pathway. Also has a reductase domain that lacks catalytically essential substrate-binding residues.</text>
</comment>
<dbReference type="OrthoDB" id="252265at2759"/>